<accession>A0ABM0K168</accession>
<dbReference type="Proteomes" id="UP000694888">
    <property type="component" value="Unplaced"/>
</dbReference>
<proteinExistence type="predicted"/>
<dbReference type="InterPro" id="IPR029063">
    <property type="entry name" value="SAM-dependent_MTases_sf"/>
</dbReference>
<dbReference type="GeneID" id="101853962"/>
<dbReference type="Pfam" id="PF21320">
    <property type="entry name" value="WHD_Rv2258c"/>
    <property type="match status" value="1"/>
</dbReference>
<evidence type="ECO:0000259" key="2">
    <source>
        <dbReference type="Pfam" id="PF21320"/>
    </source>
</evidence>
<dbReference type="InterPro" id="IPR048711">
    <property type="entry name" value="WHD_Rv2258c"/>
</dbReference>
<dbReference type="CDD" id="cd02440">
    <property type="entry name" value="AdoMet_MTases"/>
    <property type="match status" value="1"/>
</dbReference>
<evidence type="ECO:0000259" key="1">
    <source>
        <dbReference type="Pfam" id="PF08242"/>
    </source>
</evidence>
<dbReference type="InterPro" id="IPR013217">
    <property type="entry name" value="Methyltransf_12"/>
</dbReference>
<dbReference type="SUPFAM" id="SSF53335">
    <property type="entry name" value="S-adenosyl-L-methionine-dependent methyltransferases"/>
    <property type="match status" value="1"/>
</dbReference>
<name>A0ABM0K168_APLCA</name>
<organism evidence="3 4">
    <name type="scientific">Aplysia californica</name>
    <name type="common">California sea hare</name>
    <dbReference type="NCBI Taxonomy" id="6500"/>
    <lineage>
        <taxon>Eukaryota</taxon>
        <taxon>Metazoa</taxon>
        <taxon>Spiralia</taxon>
        <taxon>Lophotrochozoa</taxon>
        <taxon>Mollusca</taxon>
        <taxon>Gastropoda</taxon>
        <taxon>Heterobranchia</taxon>
        <taxon>Euthyneura</taxon>
        <taxon>Tectipleura</taxon>
        <taxon>Aplysiida</taxon>
        <taxon>Aplysioidea</taxon>
        <taxon>Aplysiidae</taxon>
        <taxon>Aplysia</taxon>
    </lineage>
</organism>
<protein>
    <submittedName>
        <fullName evidence="4">Uncharacterized protein LOC101853962</fullName>
    </submittedName>
</protein>
<sequence length="347" mass="38468">MADEYREKFMNMLHYSNQVFALALARDVGITDALLKATRPLTCKEIADEKELKDRYVQEILGSLTSSQIVELQTNANGITEYFFSEAGKEALSSGGVYERTLMFNALMASYKPVRECVYRDGPCTARYDDNLFYALDEMGKQTVDSTVGVILSKAPGLEQRLEQGISVAEIGSGTGRVLAKMAQKFPNSKFTATDIRPHLVERMKSLYSHLPNIHYREIDICAFPESIDEQYDFIFAIDVIHDLPYPLKGLKVLKKYLRGPDGTLIFIDMAGPGTHEANVGDQQAASLYAISTFLCVPESFQESDGVALGACSSRDELVKLATDAGYNVDPIILEKHGALFLCKLPV</sequence>
<dbReference type="RefSeq" id="XP_005106345.1">
    <property type="nucleotide sequence ID" value="XM_005106288.3"/>
</dbReference>
<evidence type="ECO:0000313" key="3">
    <source>
        <dbReference type="Proteomes" id="UP000694888"/>
    </source>
</evidence>
<feature type="domain" description="S-adenosylmethionine-dependent methyltransferase Rv2258c-like winged HTH" evidence="2">
    <location>
        <begin position="27"/>
        <end position="76"/>
    </location>
</feature>
<dbReference type="PANTHER" id="PTHR45128:SF1">
    <property type="entry name" value="S-ADENOSYLMETHIONINE-DEPENDENT METHYLTRANSFERASE RV2258C"/>
    <property type="match status" value="1"/>
</dbReference>
<dbReference type="SUPFAM" id="SSF46785">
    <property type="entry name" value="Winged helix' DNA-binding domain"/>
    <property type="match status" value="1"/>
</dbReference>
<reference evidence="4" key="1">
    <citation type="submission" date="2025-08" db="UniProtKB">
        <authorList>
            <consortium name="RefSeq"/>
        </authorList>
    </citation>
    <scope>IDENTIFICATION</scope>
</reference>
<dbReference type="InterPro" id="IPR053173">
    <property type="entry name" value="SAM-binding_MTase"/>
</dbReference>
<dbReference type="PANTHER" id="PTHR45128">
    <property type="entry name" value="METHYLTRANSFERASE TYPE 11"/>
    <property type="match status" value="1"/>
</dbReference>
<evidence type="ECO:0000313" key="4">
    <source>
        <dbReference type="RefSeq" id="XP_005106345.1"/>
    </source>
</evidence>
<dbReference type="Gene3D" id="3.40.50.150">
    <property type="entry name" value="Vaccinia Virus protein VP39"/>
    <property type="match status" value="1"/>
</dbReference>
<gene>
    <name evidence="4" type="primary">LOC101853962</name>
</gene>
<dbReference type="InterPro" id="IPR036390">
    <property type="entry name" value="WH_DNA-bd_sf"/>
</dbReference>
<dbReference type="Pfam" id="PF08242">
    <property type="entry name" value="Methyltransf_12"/>
    <property type="match status" value="1"/>
</dbReference>
<feature type="domain" description="Methyltransferase type 12" evidence="1">
    <location>
        <begin position="170"/>
        <end position="259"/>
    </location>
</feature>
<keyword evidence="3" id="KW-1185">Reference proteome</keyword>